<name>A0A147I6Y7_9SPHN</name>
<sequence>MKLNELSDNQGARHRKIRVGRGIGSGKGKTGGRGVKGQKSREGVSIAGFEGGQMPLHMRLPKRGFNNIFAKDYAEVNLGAIQKAIDSGKLTGTDIDHAALKAAGLARGGKDGVRLLAKGEYSAKLNFTVAGVSASAREAVEKAGGSVTVPEIVPAAEKAKAKHRTAQAARKQA</sequence>
<dbReference type="GO" id="GO:0022625">
    <property type="term" value="C:cytosolic large ribosomal subunit"/>
    <property type="evidence" value="ECO:0007669"/>
    <property type="project" value="TreeGrafter"/>
</dbReference>
<dbReference type="AlphaFoldDB" id="A0A147I6Y7"/>
<comment type="caution">
    <text evidence="7">The sequence shown here is derived from an EMBL/GenBank/DDBJ whole genome shotgun (WGS) entry which is preliminary data.</text>
</comment>
<dbReference type="GO" id="GO:0006412">
    <property type="term" value="P:translation"/>
    <property type="evidence" value="ECO:0007669"/>
    <property type="project" value="UniProtKB-UniRule"/>
</dbReference>
<keyword evidence="2 4" id="KW-0689">Ribosomal protein</keyword>
<dbReference type="OrthoDB" id="9810293at2"/>
<organism evidence="7 8">
    <name type="scientific">Sphingomonas endophytica</name>
    <dbReference type="NCBI Taxonomy" id="869719"/>
    <lineage>
        <taxon>Bacteria</taxon>
        <taxon>Pseudomonadati</taxon>
        <taxon>Pseudomonadota</taxon>
        <taxon>Alphaproteobacteria</taxon>
        <taxon>Sphingomonadales</taxon>
        <taxon>Sphingomonadaceae</taxon>
        <taxon>Sphingomonas</taxon>
    </lineage>
</organism>
<dbReference type="Gene3D" id="3.100.10.10">
    <property type="match status" value="1"/>
</dbReference>
<evidence type="ECO:0000256" key="5">
    <source>
        <dbReference type="SAM" id="MobiDB-lite"/>
    </source>
</evidence>
<dbReference type="PANTHER" id="PTHR12934">
    <property type="entry name" value="50S RIBOSOMAL PROTEIN L15"/>
    <property type="match status" value="1"/>
</dbReference>
<dbReference type="InterPro" id="IPR030878">
    <property type="entry name" value="Ribosomal_uL15"/>
</dbReference>
<dbReference type="Proteomes" id="UP000074310">
    <property type="component" value="Unassembled WGS sequence"/>
</dbReference>
<dbReference type="GO" id="GO:0019843">
    <property type="term" value="F:rRNA binding"/>
    <property type="evidence" value="ECO:0007669"/>
    <property type="project" value="UniProtKB-UniRule"/>
</dbReference>
<dbReference type="GO" id="GO:0003735">
    <property type="term" value="F:structural constituent of ribosome"/>
    <property type="evidence" value="ECO:0007669"/>
    <property type="project" value="InterPro"/>
</dbReference>
<evidence type="ECO:0000256" key="1">
    <source>
        <dbReference type="ARBA" id="ARBA00007320"/>
    </source>
</evidence>
<keyword evidence="4" id="KW-0694">RNA-binding</keyword>
<dbReference type="EMBL" id="LDTB01000010">
    <property type="protein sequence ID" value="KTT74728.1"/>
    <property type="molecule type" value="Genomic_DNA"/>
</dbReference>
<keyword evidence="3 4" id="KW-0687">Ribonucleoprotein</keyword>
<accession>A0A147I6Y7</accession>
<dbReference type="InterPro" id="IPR005749">
    <property type="entry name" value="Ribosomal_uL15_bac-type"/>
</dbReference>
<feature type="compositionally biased region" description="Gly residues" evidence="5">
    <location>
        <begin position="21"/>
        <end position="35"/>
    </location>
</feature>
<dbReference type="InterPro" id="IPR036227">
    <property type="entry name" value="Ribosomal_uL15/eL18_sf"/>
</dbReference>
<evidence type="ECO:0000259" key="6">
    <source>
        <dbReference type="Pfam" id="PF00828"/>
    </source>
</evidence>
<evidence type="ECO:0000313" key="8">
    <source>
        <dbReference type="Proteomes" id="UP000074310"/>
    </source>
</evidence>
<feature type="region of interest" description="Disordered" evidence="5">
    <location>
        <begin position="1"/>
        <end position="40"/>
    </location>
</feature>
<evidence type="ECO:0000313" key="7">
    <source>
        <dbReference type="EMBL" id="KTT74728.1"/>
    </source>
</evidence>
<comment type="subunit">
    <text evidence="4">Part of the 50S ribosomal subunit.</text>
</comment>
<dbReference type="RefSeq" id="WP_058754858.1">
    <property type="nucleotide sequence ID" value="NZ_LDTB01000010.1"/>
</dbReference>
<comment type="similarity">
    <text evidence="1 4">Belongs to the universal ribosomal protein uL15 family.</text>
</comment>
<reference evidence="7 8" key="1">
    <citation type="journal article" date="2016" name="Front. Microbiol.">
        <title>Genomic Resource of Rice Seed Associated Bacteria.</title>
        <authorList>
            <person name="Midha S."/>
            <person name="Bansal K."/>
            <person name="Sharma S."/>
            <person name="Kumar N."/>
            <person name="Patil P.P."/>
            <person name="Chaudhry V."/>
            <person name="Patil P.B."/>
        </authorList>
    </citation>
    <scope>NUCLEOTIDE SEQUENCE [LARGE SCALE GENOMIC DNA]</scope>
    <source>
        <strain evidence="7 8">NS334</strain>
    </source>
</reference>
<dbReference type="SUPFAM" id="SSF52080">
    <property type="entry name" value="Ribosomal proteins L15p and L18e"/>
    <property type="match status" value="1"/>
</dbReference>
<evidence type="ECO:0000256" key="3">
    <source>
        <dbReference type="ARBA" id="ARBA00023274"/>
    </source>
</evidence>
<gene>
    <name evidence="4" type="primary">rplO</name>
    <name evidence="7" type="ORF">NS334_04960</name>
</gene>
<dbReference type="NCBIfam" id="TIGR01071">
    <property type="entry name" value="rplO_bact"/>
    <property type="match status" value="1"/>
</dbReference>
<dbReference type="HAMAP" id="MF_01341">
    <property type="entry name" value="Ribosomal_uL15"/>
    <property type="match status" value="1"/>
</dbReference>
<dbReference type="PATRIC" id="fig|869719.3.peg.375"/>
<feature type="domain" description="Large ribosomal subunit protein uL15/eL18" evidence="6">
    <location>
        <begin position="75"/>
        <end position="148"/>
    </location>
</feature>
<keyword evidence="4" id="KW-0699">rRNA-binding</keyword>
<feature type="compositionally biased region" description="Polar residues" evidence="5">
    <location>
        <begin position="1"/>
        <end position="10"/>
    </location>
</feature>
<evidence type="ECO:0000256" key="4">
    <source>
        <dbReference type="HAMAP-Rule" id="MF_01341"/>
    </source>
</evidence>
<protein>
    <recommendedName>
        <fullName evidence="4">Large ribosomal subunit protein uL15</fullName>
    </recommendedName>
</protein>
<dbReference type="Pfam" id="PF00828">
    <property type="entry name" value="Ribosomal_L27A"/>
    <property type="match status" value="1"/>
</dbReference>
<keyword evidence="8" id="KW-1185">Reference proteome</keyword>
<evidence type="ECO:0000256" key="2">
    <source>
        <dbReference type="ARBA" id="ARBA00022980"/>
    </source>
</evidence>
<dbReference type="InterPro" id="IPR021131">
    <property type="entry name" value="Ribosomal_uL15/eL18"/>
</dbReference>
<comment type="function">
    <text evidence="4">Binds to the 23S rRNA.</text>
</comment>
<dbReference type="PANTHER" id="PTHR12934:SF11">
    <property type="entry name" value="LARGE RIBOSOMAL SUBUNIT PROTEIN UL15M"/>
    <property type="match status" value="1"/>
</dbReference>
<proteinExistence type="inferred from homology"/>